<reference evidence="1" key="1">
    <citation type="submission" date="2010-05" db="EMBL/GenBank/DDBJ databases">
        <title>The draft genome of Desulfonatronospira thiodismutans ASO3-1.</title>
        <authorList>
            <consortium name="US DOE Joint Genome Institute (JGI-PGF)"/>
            <person name="Lucas S."/>
            <person name="Copeland A."/>
            <person name="Lapidus A."/>
            <person name="Cheng J.-F."/>
            <person name="Bruce D."/>
            <person name="Goodwin L."/>
            <person name="Pitluck S."/>
            <person name="Chertkov O."/>
            <person name="Brettin T."/>
            <person name="Detter J.C."/>
            <person name="Han C."/>
            <person name="Land M.L."/>
            <person name="Hauser L."/>
            <person name="Kyrpides N."/>
            <person name="Mikhailova N."/>
            <person name="Muyzer G."/>
            <person name="Woyke T."/>
        </authorList>
    </citation>
    <scope>NUCLEOTIDE SEQUENCE [LARGE SCALE GENOMIC DNA]</scope>
    <source>
        <strain evidence="1">ASO3-1</strain>
    </source>
</reference>
<dbReference type="PANTHER" id="PTHR35586">
    <property type="entry name" value="SLL1691 PROTEIN"/>
    <property type="match status" value="1"/>
</dbReference>
<name>D6SLN9_9BACT</name>
<accession>D6SLN9</accession>
<organism evidence="1 2">
    <name type="scientific">Desulfonatronospira thiodismutans ASO3-1</name>
    <dbReference type="NCBI Taxonomy" id="555779"/>
    <lineage>
        <taxon>Bacteria</taxon>
        <taxon>Pseudomonadati</taxon>
        <taxon>Thermodesulfobacteriota</taxon>
        <taxon>Desulfovibrionia</taxon>
        <taxon>Desulfovibrionales</taxon>
        <taxon>Desulfonatronovibrionaceae</taxon>
        <taxon>Desulfonatronospira</taxon>
    </lineage>
</organism>
<dbReference type="eggNOG" id="COG5464">
    <property type="taxonomic scope" value="Bacteria"/>
</dbReference>
<evidence type="ECO:0000313" key="2">
    <source>
        <dbReference type="Proteomes" id="UP000005496"/>
    </source>
</evidence>
<evidence type="ECO:0000313" key="1">
    <source>
        <dbReference type="EMBL" id="EFI35600.1"/>
    </source>
</evidence>
<dbReference type="EMBL" id="ACJN02000001">
    <property type="protein sequence ID" value="EFI35600.1"/>
    <property type="molecule type" value="Genomic_DNA"/>
</dbReference>
<dbReference type="PANTHER" id="PTHR35586:SF1">
    <property type="entry name" value="SLL1691 PROTEIN"/>
    <property type="match status" value="1"/>
</dbReference>
<sequence>MSDEYDSPWKVALERYFPEFMEFYFPGIFADIDWSSGYDFLDKELQQVTKDAELGRRYVDKLVRVHRLSGDEGWVCVHIEVQGEAEDVFARRMFTYHYRLFDQYDKPLASLAVLADTSPGWHPDSFGYELYGCRLRFDFPAVKLLDWESEIDQLLESDNAFALVTAAHLLTKKTQGKPEERYAAKIRLIRILFARGWDRQRILDLLA</sequence>
<dbReference type="Proteomes" id="UP000005496">
    <property type="component" value="Unassembled WGS sequence"/>
</dbReference>
<dbReference type="AlphaFoldDB" id="D6SLN9"/>
<protein>
    <recommendedName>
        <fullName evidence="3">Transposase (putative) YhgA-like domain-containing protein</fullName>
    </recommendedName>
</protein>
<keyword evidence="2" id="KW-1185">Reference proteome</keyword>
<gene>
    <name evidence="1" type="ORF">Dthio_PD3028</name>
</gene>
<comment type="caution">
    <text evidence="1">The sequence shown here is derived from an EMBL/GenBank/DDBJ whole genome shotgun (WGS) entry which is preliminary data.</text>
</comment>
<dbReference type="RefSeq" id="WP_008868729.1">
    <property type="nucleotide sequence ID" value="NZ_ACJN02000001.1"/>
</dbReference>
<proteinExistence type="predicted"/>
<evidence type="ECO:0008006" key="3">
    <source>
        <dbReference type="Google" id="ProtNLM"/>
    </source>
</evidence>